<evidence type="ECO:0000256" key="2">
    <source>
        <dbReference type="SAM" id="MobiDB-lite"/>
    </source>
</evidence>
<keyword evidence="3" id="KW-0732">Signal</keyword>
<gene>
    <name evidence="4" type="ORF">CEPIT_LOCUS8457</name>
</gene>
<organism evidence="4 5">
    <name type="scientific">Cuscuta epithymum</name>
    <dbReference type="NCBI Taxonomy" id="186058"/>
    <lineage>
        <taxon>Eukaryota</taxon>
        <taxon>Viridiplantae</taxon>
        <taxon>Streptophyta</taxon>
        <taxon>Embryophyta</taxon>
        <taxon>Tracheophyta</taxon>
        <taxon>Spermatophyta</taxon>
        <taxon>Magnoliopsida</taxon>
        <taxon>eudicotyledons</taxon>
        <taxon>Gunneridae</taxon>
        <taxon>Pentapetalae</taxon>
        <taxon>asterids</taxon>
        <taxon>lamiids</taxon>
        <taxon>Solanales</taxon>
        <taxon>Convolvulaceae</taxon>
        <taxon>Cuscuteae</taxon>
        <taxon>Cuscuta</taxon>
        <taxon>Cuscuta subgen. Cuscuta</taxon>
    </lineage>
</organism>
<evidence type="ECO:0000256" key="1">
    <source>
        <dbReference type="SAM" id="Coils"/>
    </source>
</evidence>
<keyword evidence="5" id="KW-1185">Reference proteome</keyword>
<comment type="caution">
    <text evidence="4">The sequence shown here is derived from an EMBL/GenBank/DDBJ whole genome shotgun (WGS) entry which is preliminary data.</text>
</comment>
<evidence type="ECO:0000313" key="5">
    <source>
        <dbReference type="Proteomes" id="UP001152523"/>
    </source>
</evidence>
<dbReference type="AlphaFoldDB" id="A0AAV0CQM1"/>
<feature type="compositionally biased region" description="Acidic residues" evidence="2">
    <location>
        <begin position="424"/>
        <end position="434"/>
    </location>
</feature>
<dbReference type="EMBL" id="CAMAPF010000041">
    <property type="protein sequence ID" value="CAH9083249.1"/>
    <property type="molecule type" value="Genomic_DNA"/>
</dbReference>
<evidence type="ECO:0000256" key="3">
    <source>
        <dbReference type="SAM" id="SignalP"/>
    </source>
</evidence>
<feature type="region of interest" description="Disordered" evidence="2">
    <location>
        <begin position="43"/>
        <end position="126"/>
    </location>
</feature>
<dbReference type="Proteomes" id="UP001152523">
    <property type="component" value="Unassembled WGS sequence"/>
</dbReference>
<feature type="coiled-coil region" evidence="1">
    <location>
        <begin position="227"/>
        <end position="303"/>
    </location>
</feature>
<accession>A0AAV0CQM1</accession>
<feature type="chain" id="PRO_5043605997" evidence="3">
    <location>
        <begin position="17"/>
        <end position="453"/>
    </location>
</feature>
<feature type="compositionally biased region" description="Acidic residues" evidence="2">
    <location>
        <begin position="404"/>
        <end position="416"/>
    </location>
</feature>
<proteinExistence type="predicted"/>
<sequence>MMFRFPLLTLVSFCAGFDMDRMSFMARAARKADAELKAAQAAEAAKKSAGGSQGGVEAAKKPVAKKSRRAADEGQKTLAEAGLKLSQASKKTKRAPTNEEAGAPSSQAVADVQPSAVPPVNDPPSSAVVASASRVAPSTAAAARLEEALAKGSYEVSVRYPVKGGLFNETVGDDDMLAQAMPEYDRQYLGRQGQHVRLYDGGMDYVVQGALMLREQHWRQEAEIERLKKMEAKAVSADEALQDLRDKAKAAEGEMQLLQLRLDEAESARRKADEAVAVAVQRAEEAERLKAEAEGAAEKAVADFKAEGWKAEDQLPFCYEVVAERLNDWTTKDPAGQEFWMNEMQAFYDCGQYRMQKLIYRKLRRRFRKMRPRGLSLPRRMKNPDEDLKLPLLERQPPILSSSEGEEPWSDSDDYLLEGPADSQADEGGGDDDADAGHGDGAVDGGVPANVVA</sequence>
<feature type="region of interest" description="Disordered" evidence="2">
    <location>
        <begin position="374"/>
        <end position="453"/>
    </location>
</feature>
<protein>
    <submittedName>
        <fullName evidence="4">Uncharacterized protein</fullName>
    </submittedName>
</protein>
<name>A0AAV0CQM1_9ASTE</name>
<keyword evidence="1" id="KW-0175">Coiled coil</keyword>
<reference evidence="4" key="1">
    <citation type="submission" date="2022-07" db="EMBL/GenBank/DDBJ databases">
        <authorList>
            <person name="Macas J."/>
            <person name="Novak P."/>
            <person name="Neumann P."/>
        </authorList>
    </citation>
    <scope>NUCLEOTIDE SEQUENCE</scope>
</reference>
<feature type="signal peptide" evidence="3">
    <location>
        <begin position="1"/>
        <end position="16"/>
    </location>
</feature>
<evidence type="ECO:0000313" key="4">
    <source>
        <dbReference type="EMBL" id="CAH9083249.1"/>
    </source>
</evidence>